<dbReference type="EC" id="2.4.99.23" evidence="9"/>
<gene>
    <name evidence="13" type="ORF">LCGC14_1035810</name>
</gene>
<evidence type="ECO:0000256" key="8">
    <source>
        <dbReference type="ARBA" id="ARBA00023136"/>
    </source>
</evidence>
<evidence type="ECO:0000256" key="5">
    <source>
        <dbReference type="ARBA" id="ARBA00022676"/>
    </source>
</evidence>
<dbReference type="PANTHER" id="PTHR30160">
    <property type="entry name" value="TETRAACYLDISACCHARIDE 4'-KINASE-RELATED"/>
    <property type="match status" value="1"/>
</dbReference>
<dbReference type="NCBIfam" id="TIGR02193">
    <property type="entry name" value="heptsyl_trn_I"/>
    <property type="match status" value="1"/>
</dbReference>
<dbReference type="CDD" id="cd03789">
    <property type="entry name" value="GT9_LPS_heptosyltransferase"/>
    <property type="match status" value="1"/>
</dbReference>
<keyword evidence="3" id="KW-1003">Cell membrane</keyword>
<evidence type="ECO:0000256" key="1">
    <source>
        <dbReference type="ARBA" id="ARBA00004515"/>
    </source>
</evidence>
<evidence type="ECO:0000256" key="4">
    <source>
        <dbReference type="ARBA" id="ARBA00022519"/>
    </source>
</evidence>
<dbReference type="EMBL" id="LAZR01004237">
    <property type="protein sequence ID" value="KKN10517.1"/>
    <property type="molecule type" value="Genomic_DNA"/>
</dbReference>
<dbReference type="AlphaFoldDB" id="A0A0F9NEW3"/>
<evidence type="ECO:0000256" key="2">
    <source>
        <dbReference type="ARBA" id="ARBA00004713"/>
    </source>
</evidence>
<keyword evidence="7" id="KW-0448">Lipopolysaccharide biosynthesis</keyword>
<dbReference type="SUPFAM" id="SSF53756">
    <property type="entry name" value="UDP-Glycosyltransferase/glycogen phosphorylase"/>
    <property type="match status" value="1"/>
</dbReference>
<dbReference type="GO" id="GO:0008713">
    <property type="term" value="F:ADP-heptose-lipopolysaccharide heptosyltransferase activity"/>
    <property type="evidence" value="ECO:0007669"/>
    <property type="project" value="TreeGrafter"/>
</dbReference>
<evidence type="ECO:0000313" key="13">
    <source>
        <dbReference type="EMBL" id="KKN10517.1"/>
    </source>
</evidence>
<evidence type="ECO:0000256" key="3">
    <source>
        <dbReference type="ARBA" id="ARBA00022475"/>
    </source>
</evidence>
<comment type="pathway">
    <text evidence="2">Bacterial outer membrane biogenesis; LPS core biosynthesis.</text>
</comment>
<evidence type="ECO:0000256" key="6">
    <source>
        <dbReference type="ARBA" id="ARBA00022679"/>
    </source>
</evidence>
<proteinExistence type="predicted"/>
<comment type="catalytic activity">
    <reaction evidence="12">
        <text>an alpha-Kdo-(2-&gt;4)-alpha-Kdo-(2-&gt;6)-lipid A + ADP-L-glycero-beta-D-manno-heptose = an L-alpha-D-Hep-(1-&gt;5)-[alpha-Kdo-(2-&gt;4)]-alpha-Kdo-(2-&gt;6)-lipid A + ADP + H(+)</text>
        <dbReference type="Rhea" id="RHEA:74067"/>
        <dbReference type="ChEBI" id="CHEBI:15378"/>
        <dbReference type="ChEBI" id="CHEBI:61506"/>
        <dbReference type="ChEBI" id="CHEBI:176431"/>
        <dbReference type="ChEBI" id="CHEBI:193068"/>
        <dbReference type="ChEBI" id="CHEBI:456216"/>
        <dbReference type="EC" id="2.4.99.23"/>
    </reaction>
</comment>
<reference evidence="13" key="1">
    <citation type="journal article" date="2015" name="Nature">
        <title>Complex archaea that bridge the gap between prokaryotes and eukaryotes.</title>
        <authorList>
            <person name="Spang A."/>
            <person name="Saw J.H."/>
            <person name="Jorgensen S.L."/>
            <person name="Zaremba-Niedzwiedzka K."/>
            <person name="Martijn J."/>
            <person name="Lind A.E."/>
            <person name="van Eijk R."/>
            <person name="Schleper C."/>
            <person name="Guy L."/>
            <person name="Ettema T.J."/>
        </authorList>
    </citation>
    <scope>NUCLEOTIDE SEQUENCE</scope>
</reference>
<evidence type="ECO:0000256" key="12">
    <source>
        <dbReference type="ARBA" id="ARBA00049201"/>
    </source>
</evidence>
<dbReference type="InterPro" id="IPR051199">
    <property type="entry name" value="LPS_LOS_Heptosyltrfase"/>
</dbReference>
<dbReference type="GO" id="GO:0005886">
    <property type="term" value="C:plasma membrane"/>
    <property type="evidence" value="ECO:0007669"/>
    <property type="project" value="UniProtKB-SubCell"/>
</dbReference>
<dbReference type="GO" id="GO:0009244">
    <property type="term" value="P:lipopolysaccharide core region biosynthetic process"/>
    <property type="evidence" value="ECO:0007669"/>
    <property type="project" value="InterPro"/>
</dbReference>
<dbReference type="GO" id="GO:0005829">
    <property type="term" value="C:cytosol"/>
    <property type="evidence" value="ECO:0007669"/>
    <property type="project" value="TreeGrafter"/>
</dbReference>
<accession>A0A0F9NEW3</accession>
<organism evidence="13">
    <name type="scientific">marine sediment metagenome</name>
    <dbReference type="NCBI Taxonomy" id="412755"/>
    <lineage>
        <taxon>unclassified sequences</taxon>
        <taxon>metagenomes</taxon>
        <taxon>ecological metagenomes</taxon>
    </lineage>
</organism>
<evidence type="ECO:0000256" key="9">
    <source>
        <dbReference type="ARBA" id="ARBA00044041"/>
    </source>
</evidence>
<keyword evidence="8" id="KW-0472">Membrane</keyword>
<protein>
    <recommendedName>
        <fullName evidence="10">Lipopolysaccharide heptosyltransferase 1</fullName>
        <ecNumber evidence="9">2.4.99.23</ecNumber>
    </recommendedName>
    <alternativeName>
        <fullName evidence="11">ADP-heptose:lipopolysaccharide heptosyltransferase I</fullName>
    </alternativeName>
</protein>
<dbReference type="Gene3D" id="3.40.50.2000">
    <property type="entry name" value="Glycogen Phosphorylase B"/>
    <property type="match status" value="2"/>
</dbReference>
<sequence length="345" mass="38655">MRVLIIKLTSMGDLMHALPALTDAVKAFPDIEFDWVVDKAFADVPKWHPSVRKVITTSHRHWRQSWLKNVSNGEIGGFYKALNADGYDAVIDMQNNLKSALVSLLRKGPVHGLDKYSCREKPAYLAYRHKINVNPNQHAVERMRQILAKALNYPVPETAADYGVDLSHCQLPLLNFAIPKRFLMLVHNASWLTKLWPVNHWQSLTLKAVDAGYSVLIPSGNDEEYQRALEIAAVSDKAYVLPRLSLDNIAAIMQKSDAALCSDTGLAHMAAMMNKPAITLYGSTDTHLIGTHGQHQQHLITGMSCSPCYKRRCPLESSKLGQPVCMSEMQPDQVWHRLDAILQAQ</sequence>
<comment type="subcellular location">
    <subcellularLocation>
        <location evidence="1">Cell inner membrane</location>
        <topology evidence="1">Peripheral membrane protein</topology>
        <orientation evidence="1">Cytoplasmic side</orientation>
    </subcellularLocation>
</comment>
<dbReference type="Pfam" id="PF01075">
    <property type="entry name" value="Glyco_transf_9"/>
    <property type="match status" value="1"/>
</dbReference>
<keyword evidence="5" id="KW-0328">Glycosyltransferase</keyword>
<evidence type="ECO:0000256" key="7">
    <source>
        <dbReference type="ARBA" id="ARBA00022985"/>
    </source>
</evidence>
<keyword evidence="6" id="KW-0808">Transferase</keyword>
<dbReference type="PANTHER" id="PTHR30160:SF19">
    <property type="entry name" value="LIPOPOLYSACCHARIDE HEPTOSYLTRANSFERASE 1"/>
    <property type="match status" value="1"/>
</dbReference>
<evidence type="ECO:0000256" key="10">
    <source>
        <dbReference type="ARBA" id="ARBA00044190"/>
    </source>
</evidence>
<dbReference type="InterPro" id="IPR002201">
    <property type="entry name" value="Glyco_trans_9"/>
</dbReference>
<evidence type="ECO:0000256" key="11">
    <source>
        <dbReference type="ARBA" id="ARBA00044330"/>
    </source>
</evidence>
<dbReference type="InterPro" id="IPR011908">
    <property type="entry name" value="LipoPS_heptosylTferase-I"/>
</dbReference>
<comment type="caution">
    <text evidence="13">The sequence shown here is derived from an EMBL/GenBank/DDBJ whole genome shotgun (WGS) entry which is preliminary data.</text>
</comment>
<name>A0A0F9NEW3_9ZZZZ</name>
<keyword evidence="4" id="KW-0997">Cell inner membrane</keyword>